<evidence type="ECO:0000313" key="3">
    <source>
        <dbReference type="Ensembl" id="ENSCMMP00000012008.1"/>
    </source>
</evidence>
<dbReference type="InterPro" id="IPR056865">
    <property type="entry name" value="CCTL2_WNK"/>
</dbReference>
<dbReference type="Pfam" id="PF24889">
    <property type="entry name" value="CCTL2_WNK"/>
    <property type="match status" value="1"/>
</dbReference>
<accession>A0A8C3BWY3</accession>
<dbReference type="AlphaFoldDB" id="A0A8C3BWY3"/>
<reference evidence="3" key="1">
    <citation type="submission" date="2025-08" db="UniProtKB">
        <authorList>
            <consortium name="Ensembl"/>
        </authorList>
    </citation>
    <scope>IDENTIFICATION</scope>
</reference>
<reference evidence="3" key="2">
    <citation type="submission" date="2025-09" db="UniProtKB">
        <authorList>
            <consortium name="Ensembl"/>
        </authorList>
    </citation>
    <scope>IDENTIFICATION</scope>
</reference>
<dbReference type="PANTHER" id="PTHR13902">
    <property type="entry name" value="SERINE/THREONINE-PROTEIN KINASE WNK WITH NO LYSINE -RELATED"/>
    <property type="match status" value="1"/>
</dbReference>
<evidence type="ECO:0000256" key="1">
    <source>
        <dbReference type="SAM" id="MobiDB-lite"/>
    </source>
</evidence>
<protein>
    <recommendedName>
        <fullName evidence="2">Serine/threonine-protein kinase WNK CCTL2 domain-containing protein</fullName>
    </recommendedName>
</protein>
<dbReference type="Proteomes" id="UP000694556">
    <property type="component" value="Unassembled WGS sequence"/>
</dbReference>
<proteinExistence type="predicted"/>
<organism evidence="3 4">
    <name type="scientific">Cairina moschata</name>
    <name type="common">Muscovy duck</name>
    <dbReference type="NCBI Taxonomy" id="8855"/>
    <lineage>
        <taxon>Eukaryota</taxon>
        <taxon>Metazoa</taxon>
        <taxon>Chordata</taxon>
        <taxon>Craniata</taxon>
        <taxon>Vertebrata</taxon>
        <taxon>Euteleostomi</taxon>
        <taxon>Archelosauria</taxon>
        <taxon>Archosauria</taxon>
        <taxon>Dinosauria</taxon>
        <taxon>Saurischia</taxon>
        <taxon>Theropoda</taxon>
        <taxon>Coelurosauria</taxon>
        <taxon>Aves</taxon>
        <taxon>Neognathae</taxon>
        <taxon>Galloanserae</taxon>
        <taxon>Anseriformes</taxon>
        <taxon>Anatidae</taxon>
        <taxon>Anatinae</taxon>
        <taxon>Cairina</taxon>
    </lineage>
</organism>
<sequence>MSDGYEGLSAGERSSKLPAKRAAGKLLRRRARSRLRITNVSCLGGGAGVAASSPAAVLSSPRRPQISDKNDRVVECQLQTYNNKMVTFKFDLDGDNPEEIAAVMVHNEFILKSEQDGFIHRIRDIIHRVETLLRKDGRGAAELPESPEAEGGSSRPAELQLQELSRSISSSSSLSDLGCTSPSLSLQSPVLPALSSSLSENDLSSPVEP</sequence>
<feature type="domain" description="Serine/threonine-protein kinase WNK CCTL2" evidence="2">
    <location>
        <begin position="69"/>
        <end position="131"/>
    </location>
</feature>
<dbReference type="InterPro" id="IPR050588">
    <property type="entry name" value="WNK_Ser-Thr_kinase"/>
</dbReference>
<dbReference type="Gene3D" id="3.10.20.90">
    <property type="entry name" value="Phosphatidylinositol 3-kinase Catalytic Subunit, Chain A, domain 1"/>
    <property type="match status" value="1"/>
</dbReference>
<feature type="region of interest" description="Disordered" evidence="1">
    <location>
        <begin position="138"/>
        <end position="181"/>
    </location>
</feature>
<feature type="region of interest" description="Disordered" evidence="1">
    <location>
        <begin position="1"/>
        <end position="24"/>
    </location>
</feature>
<name>A0A8C3BWY3_CAIMO</name>
<dbReference type="Ensembl" id="ENSCMMT00000013209.1">
    <property type="protein sequence ID" value="ENSCMMP00000012008.1"/>
    <property type="gene ID" value="ENSCMMG00000007633.1"/>
</dbReference>
<evidence type="ECO:0000259" key="2">
    <source>
        <dbReference type="Pfam" id="PF24889"/>
    </source>
</evidence>
<feature type="compositionally biased region" description="Low complexity" evidence="1">
    <location>
        <begin position="161"/>
        <end position="181"/>
    </location>
</feature>
<evidence type="ECO:0000313" key="4">
    <source>
        <dbReference type="Proteomes" id="UP000694556"/>
    </source>
</evidence>
<keyword evidence="4" id="KW-1185">Reference proteome</keyword>